<sequence>MADWNYMSAKANTHHGVEAALSSEERGERSSHAAAPDEVVIIKDEEEETGEEEIAEVETAEMETAGVNQLEMFYDHARELGYLNTLITVLPQIDDYTFVVNSDVRSATRLHPEKLFMGEDNKTRYQIWAVLGLMHTRAAEVIFTKELEATPRQEQSQSSRSCSTDRLPRRRHPRLPFQCHPRIP</sequence>
<gene>
    <name evidence="2" type="ORF">K491DRAFT_505160</name>
</gene>
<dbReference type="Proteomes" id="UP000799324">
    <property type="component" value="Unassembled WGS sequence"/>
</dbReference>
<organism evidence="2 3">
    <name type="scientific">Lophiostoma macrostomum CBS 122681</name>
    <dbReference type="NCBI Taxonomy" id="1314788"/>
    <lineage>
        <taxon>Eukaryota</taxon>
        <taxon>Fungi</taxon>
        <taxon>Dikarya</taxon>
        <taxon>Ascomycota</taxon>
        <taxon>Pezizomycotina</taxon>
        <taxon>Dothideomycetes</taxon>
        <taxon>Pleosporomycetidae</taxon>
        <taxon>Pleosporales</taxon>
        <taxon>Lophiostomataceae</taxon>
        <taxon>Lophiostoma</taxon>
    </lineage>
</organism>
<evidence type="ECO:0000313" key="2">
    <source>
        <dbReference type="EMBL" id="KAF2661000.1"/>
    </source>
</evidence>
<dbReference type="EMBL" id="MU004296">
    <property type="protein sequence ID" value="KAF2661000.1"/>
    <property type="molecule type" value="Genomic_DNA"/>
</dbReference>
<dbReference type="AlphaFoldDB" id="A0A6A6TME7"/>
<feature type="region of interest" description="Disordered" evidence="1">
    <location>
        <begin position="15"/>
        <end position="36"/>
    </location>
</feature>
<evidence type="ECO:0000256" key="1">
    <source>
        <dbReference type="SAM" id="MobiDB-lite"/>
    </source>
</evidence>
<proteinExistence type="predicted"/>
<feature type="region of interest" description="Disordered" evidence="1">
    <location>
        <begin position="149"/>
        <end position="184"/>
    </location>
</feature>
<keyword evidence="3" id="KW-1185">Reference proteome</keyword>
<reference evidence="2" key="1">
    <citation type="journal article" date="2020" name="Stud. Mycol.">
        <title>101 Dothideomycetes genomes: a test case for predicting lifestyles and emergence of pathogens.</title>
        <authorList>
            <person name="Haridas S."/>
            <person name="Albert R."/>
            <person name="Binder M."/>
            <person name="Bloem J."/>
            <person name="Labutti K."/>
            <person name="Salamov A."/>
            <person name="Andreopoulos B."/>
            <person name="Baker S."/>
            <person name="Barry K."/>
            <person name="Bills G."/>
            <person name="Bluhm B."/>
            <person name="Cannon C."/>
            <person name="Castanera R."/>
            <person name="Culley D."/>
            <person name="Daum C."/>
            <person name="Ezra D."/>
            <person name="Gonzalez J."/>
            <person name="Henrissat B."/>
            <person name="Kuo A."/>
            <person name="Liang C."/>
            <person name="Lipzen A."/>
            <person name="Lutzoni F."/>
            <person name="Magnuson J."/>
            <person name="Mondo S."/>
            <person name="Nolan M."/>
            <person name="Ohm R."/>
            <person name="Pangilinan J."/>
            <person name="Park H.-J."/>
            <person name="Ramirez L."/>
            <person name="Alfaro M."/>
            <person name="Sun H."/>
            <person name="Tritt A."/>
            <person name="Yoshinaga Y."/>
            <person name="Zwiers L.-H."/>
            <person name="Turgeon B."/>
            <person name="Goodwin S."/>
            <person name="Spatafora J."/>
            <person name="Crous P."/>
            <person name="Grigoriev I."/>
        </authorList>
    </citation>
    <scope>NUCLEOTIDE SEQUENCE</scope>
    <source>
        <strain evidence="2">CBS 122681</strain>
    </source>
</reference>
<accession>A0A6A6TME7</accession>
<feature type="compositionally biased region" description="Low complexity" evidence="1">
    <location>
        <begin position="152"/>
        <end position="165"/>
    </location>
</feature>
<protein>
    <submittedName>
        <fullName evidence="2">Uncharacterized protein</fullName>
    </submittedName>
</protein>
<name>A0A6A6TME7_9PLEO</name>
<evidence type="ECO:0000313" key="3">
    <source>
        <dbReference type="Proteomes" id="UP000799324"/>
    </source>
</evidence>